<dbReference type="PROSITE" id="PS50893">
    <property type="entry name" value="ABC_TRANSPORTER_2"/>
    <property type="match status" value="1"/>
</dbReference>
<dbReference type="InterPro" id="IPR039421">
    <property type="entry name" value="Type_1_exporter"/>
</dbReference>
<dbReference type="FunFam" id="3.40.50.300:FF:000221">
    <property type="entry name" value="Multidrug ABC transporter ATP-binding protein"/>
    <property type="match status" value="1"/>
</dbReference>
<dbReference type="InterPro" id="IPR003439">
    <property type="entry name" value="ABC_transporter-like_ATP-bd"/>
</dbReference>
<gene>
    <name evidence="13" type="ORF">DFI_03010</name>
</gene>
<dbReference type="CDD" id="cd18541">
    <property type="entry name" value="ABC_6TM_TmrB_like"/>
    <property type="match status" value="1"/>
</dbReference>
<evidence type="ECO:0000256" key="1">
    <source>
        <dbReference type="ARBA" id="ARBA00004651"/>
    </source>
</evidence>
<dbReference type="RefSeq" id="WP_081425689.1">
    <property type="nucleotide sequence ID" value="NZ_CP021081.1"/>
</dbReference>
<dbReference type="SMART" id="SM00382">
    <property type="entry name" value="AAA"/>
    <property type="match status" value="1"/>
</dbReference>
<dbReference type="InterPro" id="IPR027417">
    <property type="entry name" value="P-loop_NTPase"/>
</dbReference>
<feature type="region of interest" description="Disordered" evidence="9">
    <location>
        <begin position="611"/>
        <end position="630"/>
    </location>
</feature>
<dbReference type="GO" id="GO:0005524">
    <property type="term" value="F:ATP binding"/>
    <property type="evidence" value="ECO:0007669"/>
    <property type="project" value="UniProtKB-KW"/>
</dbReference>
<evidence type="ECO:0000259" key="12">
    <source>
        <dbReference type="PROSITE" id="PS50929"/>
    </source>
</evidence>
<comment type="subcellular location">
    <subcellularLocation>
        <location evidence="1">Cell membrane</location>
        <topology evidence="1">Multi-pass membrane protein</topology>
    </subcellularLocation>
</comment>
<sequence>MDSFRTLLPYLRLHLRQYVIGIVAVIIANAANLLPAYFIRKTIDGLTGQTDARAATAGITLDQALLYAGGTVLAALVAGGFMLLMRRQIVVASRQMEYEIRRDIFAHLQTLDKNYYDRARTGDLMNRLTGDLGAVREMMGFGGWQVVNIVASFSTALTVMFSLSWKLTLIVLLLIPVIVGILGYMARLINARHKAAQEQNSLIAAKAQENFSGARVVKGYAIEDREIADYRAMNLELLRRNIALTKVDGPLRSFTTLLIGVAFAVVLWTGGRMVLGGDRTFTIGMLVQFLLMLGRLAWPMMMVGWITGVVQRGLASWVRLREMLDARPHVYDDPGRTDPTIKTLRGDITFQNVTLQYGRTPVLQDINLHVPAGTFLGLTGPTGSGKTVLTQLITRSMDPSSGVVKLDGHDIRFIPLQVLREHISVVPQEPFLFSDTIANNIGFGLNNAGLPPVPTGVSVVGLPMPPEIPQQPDPARVQRAAALAGLASDINDFPKGYDTMLGERGVTLSGGQRQRTAIARAIVRDPAILIMDDSLSAVDTETERKIIDGVREVAQGRTVILVAHRVSTLRHADHIVVLEDGRITEQGSHDDLLALGRHYAELERLQRLASDLDNDDGDVQPGRSPAENETVRAAATIATAQAGRDLPEPARPGVVQADLLPEPEQVTK</sequence>
<dbReference type="PROSITE" id="PS50929">
    <property type="entry name" value="ABC_TM1F"/>
    <property type="match status" value="1"/>
</dbReference>
<evidence type="ECO:0000256" key="9">
    <source>
        <dbReference type="SAM" id="MobiDB-lite"/>
    </source>
</evidence>
<evidence type="ECO:0000256" key="4">
    <source>
        <dbReference type="ARBA" id="ARBA00022692"/>
    </source>
</evidence>
<keyword evidence="14" id="KW-1185">Reference proteome</keyword>
<dbReference type="PANTHER" id="PTHR43394:SF1">
    <property type="entry name" value="ATP-BINDING CASSETTE SUB-FAMILY B MEMBER 10, MITOCHONDRIAL"/>
    <property type="match status" value="1"/>
</dbReference>
<feature type="transmembrane region" description="Helical" evidence="10">
    <location>
        <begin position="18"/>
        <end position="39"/>
    </location>
</feature>
<evidence type="ECO:0000256" key="5">
    <source>
        <dbReference type="ARBA" id="ARBA00022741"/>
    </source>
</evidence>
<keyword evidence="2" id="KW-0813">Transport</keyword>
<feature type="region of interest" description="Disordered" evidence="9">
    <location>
        <begin position="640"/>
        <end position="668"/>
    </location>
</feature>
<keyword evidence="7 10" id="KW-1133">Transmembrane helix</keyword>
<evidence type="ECO:0000256" key="6">
    <source>
        <dbReference type="ARBA" id="ARBA00022840"/>
    </source>
</evidence>
<evidence type="ECO:0000256" key="10">
    <source>
        <dbReference type="SAM" id="Phobius"/>
    </source>
</evidence>
<evidence type="ECO:0000256" key="8">
    <source>
        <dbReference type="ARBA" id="ARBA00023136"/>
    </source>
</evidence>
<reference evidence="13 14" key="1">
    <citation type="submission" date="2017-05" db="EMBL/GenBank/DDBJ databases">
        <title>The complete genome sequence of Deinococcus ficus isolated from the rhizosphere of the Ficus religiosa L. in Taiwan.</title>
        <authorList>
            <person name="Wu K.-M."/>
            <person name="Liao T.-L."/>
            <person name="Liu Y.-M."/>
            <person name="Young C.-C."/>
            <person name="Tsai S.-F."/>
        </authorList>
    </citation>
    <scope>NUCLEOTIDE SEQUENCE [LARGE SCALE GENOMIC DNA]</scope>
    <source>
        <strain evidence="13 14">CC-FR2-10</strain>
    </source>
</reference>
<keyword evidence="5" id="KW-0547">Nucleotide-binding</keyword>
<feature type="domain" description="ABC transmembrane type-1" evidence="12">
    <location>
        <begin position="19"/>
        <end position="312"/>
    </location>
</feature>
<dbReference type="SUPFAM" id="SSF52540">
    <property type="entry name" value="P-loop containing nucleoside triphosphate hydrolases"/>
    <property type="match status" value="1"/>
</dbReference>
<dbReference type="Gene3D" id="3.40.50.300">
    <property type="entry name" value="P-loop containing nucleotide triphosphate hydrolases"/>
    <property type="match status" value="1"/>
</dbReference>
<feature type="transmembrane region" description="Helical" evidence="10">
    <location>
        <begin position="64"/>
        <end position="85"/>
    </location>
</feature>
<dbReference type="Pfam" id="PF00664">
    <property type="entry name" value="ABC_membrane"/>
    <property type="match status" value="1"/>
</dbReference>
<evidence type="ECO:0000256" key="7">
    <source>
        <dbReference type="ARBA" id="ARBA00022989"/>
    </source>
</evidence>
<accession>A0A221SU00</accession>
<protein>
    <submittedName>
        <fullName evidence="13">ABC transporter ATP-binding protein</fullName>
    </submittedName>
</protein>
<dbReference type="Gene3D" id="1.20.1560.10">
    <property type="entry name" value="ABC transporter type 1, transmembrane domain"/>
    <property type="match status" value="1"/>
</dbReference>
<proteinExistence type="predicted"/>
<dbReference type="EMBL" id="CP021081">
    <property type="protein sequence ID" value="ASN80114.1"/>
    <property type="molecule type" value="Genomic_DNA"/>
</dbReference>
<dbReference type="AlphaFoldDB" id="A0A221SU00"/>
<evidence type="ECO:0000313" key="13">
    <source>
        <dbReference type="EMBL" id="ASN80114.1"/>
    </source>
</evidence>
<feature type="domain" description="ABC transporter" evidence="11">
    <location>
        <begin position="348"/>
        <end position="605"/>
    </location>
</feature>
<dbReference type="GO" id="GO:0005886">
    <property type="term" value="C:plasma membrane"/>
    <property type="evidence" value="ECO:0007669"/>
    <property type="project" value="UniProtKB-SubCell"/>
</dbReference>
<dbReference type="InterPro" id="IPR011527">
    <property type="entry name" value="ABC1_TM_dom"/>
</dbReference>
<feature type="transmembrane region" description="Helical" evidence="10">
    <location>
        <begin position="169"/>
        <end position="189"/>
    </location>
</feature>
<keyword evidence="6 13" id="KW-0067">ATP-binding</keyword>
<dbReference type="GO" id="GO:0016887">
    <property type="term" value="F:ATP hydrolysis activity"/>
    <property type="evidence" value="ECO:0007669"/>
    <property type="project" value="InterPro"/>
</dbReference>
<dbReference type="PANTHER" id="PTHR43394">
    <property type="entry name" value="ATP-DEPENDENT PERMEASE MDL1, MITOCHONDRIAL"/>
    <property type="match status" value="1"/>
</dbReference>
<dbReference type="KEGG" id="dfc:DFI_03010"/>
<keyword evidence="8 10" id="KW-0472">Membrane</keyword>
<dbReference type="InterPro" id="IPR036640">
    <property type="entry name" value="ABC1_TM_sf"/>
</dbReference>
<dbReference type="GO" id="GO:0015421">
    <property type="term" value="F:ABC-type oligopeptide transporter activity"/>
    <property type="evidence" value="ECO:0007669"/>
    <property type="project" value="TreeGrafter"/>
</dbReference>
<dbReference type="SUPFAM" id="SSF90123">
    <property type="entry name" value="ABC transporter transmembrane region"/>
    <property type="match status" value="1"/>
</dbReference>
<dbReference type="Proteomes" id="UP000259030">
    <property type="component" value="Chromosome"/>
</dbReference>
<keyword evidence="4 10" id="KW-0812">Transmembrane</keyword>
<dbReference type="InterPro" id="IPR003593">
    <property type="entry name" value="AAA+_ATPase"/>
</dbReference>
<feature type="transmembrane region" description="Helical" evidence="10">
    <location>
        <begin position="249"/>
        <end position="268"/>
    </location>
</feature>
<evidence type="ECO:0000259" key="11">
    <source>
        <dbReference type="PROSITE" id="PS50893"/>
    </source>
</evidence>
<dbReference type="STRING" id="317577.GCA_000419625_00538"/>
<dbReference type="Pfam" id="PF00005">
    <property type="entry name" value="ABC_tran"/>
    <property type="match status" value="1"/>
</dbReference>
<evidence type="ECO:0000256" key="2">
    <source>
        <dbReference type="ARBA" id="ARBA00022448"/>
    </source>
</evidence>
<organism evidence="13 14">
    <name type="scientific">Deinococcus ficus</name>
    <dbReference type="NCBI Taxonomy" id="317577"/>
    <lineage>
        <taxon>Bacteria</taxon>
        <taxon>Thermotogati</taxon>
        <taxon>Deinococcota</taxon>
        <taxon>Deinococci</taxon>
        <taxon>Deinococcales</taxon>
        <taxon>Deinococcaceae</taxon>
        <taxon>Deinococcus</taxon>
    </lineage>
</organism>
<evidence type="ECO:0000256" key="3">
    <source>
        <dbReference type="ARBA" id="ARBA00022475"/>
    </source>
</evidence>
<name>A0A221SU00_9DEIO</name>
<feature type="transmembrane region" description="Helical" evidence="10">
    <location>
        <begin position="146"/>
        <end position="163"/>
    </location>
</feature>
<evidence type="ECO:0000313" key="14">
    <source>
        <dbReference type="Proteomes" id="UP000259030"/>
    </source>
</evidence>
<keyword evidence="3" id="KW-1003">Cell membrane</keyword>